<comment type="catalytic activity">
    <reaction evidence="8">
        <text>Successive hydrolysis of beta-D-glucose units from the non-reducing ends of (1-&gt;3)-beta-D-glucans, releasing alpha-glucose.</text>
        <dbReference type="EC" id="3.2.1.58"/>
    </reaction>
</comment>
<sequence length="724" mass="79377">MPEITLIRDPGLPPTPEAPGQNALQSIQIHSTVRSSNLQVVLYGTSFKWSFVDELLRKAIVGGEIAGIDGSETEQLRPAIFDCMDLPRSDYNPDRPSLGIVFHPLADATIAEHTAYLPVVVGNNDDSFEKEFQEAQVAWASYHIPPHRVVRLEGSSSSSMFAAEDVDKLDPYNTHQAIQRIIRQEKPASWVGLFEQFNTVHAVTLFALLAEEQHAGPVTPLEASLMKSSKEVMIRPSTSISAQASDISSFLDPVTSTSAPQRPPSAVATRLVDSLSEIVVTSMKALIEVVEHDLKDLMVAIDDLMLALHRSTSIVVEQSKTTAPSIPTSVVPTSPNSSTPSSSTNSTSPTPSRTPFNYSEGPVRGVNLGGWFVLEPWITPSIFEATNDETVVDEYTLGMKTKNYNETLAMLQNHWNTWITEDDFIAINEAGLNHVRIPLGYWSVPLPSSATNTSTSISPYIPGAWPYLLRALNWAAAHNVHVILDLHGAPGSQNGYDNSGQRTSDPQWALNTQNVTRSIDTLVYIAQQIGGMIDILELVNESAGFLSSEWASVTRSFFSNGYTAVRNAVGDTLNIMIGDAFLGVDAWDGFLTYPSGVNALMDNHEYQIFSIPELQRSFSDHLAFTCTIRSTISSFAAANIWTIEGEWSTAPTDCALWLNGRGVGARWDNSYNGGASNGSCNGWTGNYTSFSSEYKTFLRQYWEAQVDIGESAQGWVYWAWKVSS</sequence>
<feature type="region of interest" description="Disordered" evidence="10">
    <location>
        <begin position="1"/>
        <end position="21"/>
    </location>
</feature>
<evidence type="ECO:0000256" key="1">
    <source>
        <dbReference type="ARBA" id="ARBA00004613"/>
    </source>
</evidence>
<dbReference type="GO" id="GO:0005576">
    <property type="term" value="C:extracellular region"/>
    <property type="evidence" value="ECO:0007669"/>
    <property type="project" value="UniProtKB-SubCell"/>
</dbReference>
<comment type="caution">
    <text evidence="12">The sequence shown here is derived from an EMBL/GenBank/DDBJ whole genome shotgun (WGS) entry which is preliminary data.</text>
</comment>
<dbReference type="GO" id="GO:0009251">
    <property type="term" value="P:glucan catabolic process"/>
    <property type="evidence" value="ECO:0007669"/>
    <property type="project" value="TreeGrafter"/>
</dbReference>
<comment type="similarity">
    <text evidence="2">Belongs to the glycosyl hydrolase 5 (cellulase A) family.</text>
</comment>
<dbReference type="GO" id="GO:0071555">
    <property type="term" value="P:cell wall organization"/>
    <property type="evidence" value="ECO:0007669"/>
    <property type="project" value="UniProtKB-KW"/>
</dbReference>
<evidence type="ECO:0000256" key="3">
    <source>
        <dbReference type="ARBA" id="ARBA00022525"/>
    </source>
</evidence>
<keyword evidence="4" id="KW-0732">Signal</keyword>
<evidence type="ECO:0000313" key="13">
    <source>
        <dbReference type="Proteomes" id="UP000188533"/>
    </source>
</evidence>
<dbReference type="GO" id="GO:0004338">
    <property type="term" value="F:glucan exo-1,3-beta-glucosidase activity"/>
    <property type="evidence" value="ECO:0007669"/>
    <property type="project" value="UniProtKB-EC"/>
</dbReference>
<dbReference type="GO" id="GO:0009986">
    <property type="term" value="C:cell surface"/>
    <property type="evidence" value="ECO:0007669"/>
    <property type="project" value="TreeGrafter"/>
</dbReference>
<keyword evidence="3" id="KW-0964">Secreted</keyword>
<keyword evidence="6" id="KW-0326">Glycosidase</keyword>
<gene>
    <name evidence="12" type="ORF">LENED_003265</name>
</gene>
<keyword evidence="13" id="KW-1185">Reference proteome</keyword>
<dbReference type="Pfam" id="PF00150">
    <property type="entry name" value="Cellulase"/>
    <property type="match status" value="1"/>
</dbReference>
<name>A0A1Q3E321_LENED</name>
<evidence type="ECO:0000256" key="10">
    <source>
        <dbReference type="SAM" id="MobiDB-lite"/>
    </source>
</evidence>
<dbReference type="Gene3D" id="3.20.20.80">
    <property type="entry name" value="Glycosidases"/>
    <property type="match status" value="1"/>
</dbReference>
<comment type="subcellular location">
    <subcellularLocation>
        <location evidence="1">Secreted</location>
    </subcellularLocation>
</comment>
<dbReference type="SUPFAM" id="SSF51445">
    <property type="entry name" value="(Trans)glycosidases"/>
    <property type="match status" value="1"/>
</dbReference>
<organism evidence="12 13">
    <name type="scientific">Lentinula edodes</name>
    <name type="common">Shiitake mushroom</name>
    <name type="synonym">Lentinus edodes</name>
    <dbReference type="NCBI Taxonomy" id="5353"/>
    <lineage>
        <taxon>Eukaryota</taxon>
        <taxon>Fungi</taxon>
        <taxon>Dikarya</taxon>
        <taxon>Basidiomycota</taxon>
        <taxon>Agaricomycotina</taxon>
        <taxon>Agaricomycetes</taxon>
        <taxon>Agaricomycetidae</taxon>
        <taxon>Agaricales</taxon>
        <taxon>Marasmiineae</taxon>
        <taxon>Omphalotaceae</taxon>
        <taxon>Lentinula</taxon>
    </lineage>
</organism>
<reference evidence="12 13" key="1">
    <citation type="submission" date="2016-08" db="EMBL/GenBank/DDBJ databases">
        <authorList>
            <consortium name="Lentinula edodes genome sequencing consortium"/>
            <person name="Sakamoto Y."/>
            <person name="Nakade K."/>
            <person name="Sato S."/>
            <person name="Yoshida Y."/>
            <person name="Miyazaki K."/>
            <person name="Natsume S."/>
            <person name="Konno N."/>
        </authorList>
    </citation>
    <scope>NUCLEOTIDE SEQUENCE [LARGE SCALE GENOMIC DNA]</scope>
    <source>
        <strain evidence="12 13">NBRC 111202</strain>
    </source>
</reference>
<dbReference type="InterPro" id="IPR001547">
    <property type="entry name" value="Glyco_hydro_5"/>
</dbReference>
<dbReference type="InterPro" id="IPR017853">
    <property type="entry name" value="GH"/>
</dbReference>
<dbReference type="InterPro" id="IPR050386">
    <property type="entry name" value="Glycosyl_hydrolase_5"/>
</dbReference>
<evidence type="ECO:0000256" key="9">
    <source>
        <dbReference type="ARBA" id="ARBA00038929"/>
    </source>
</evidence>
<accession>A0A1Q3E321</accession>
<evidence type="ECO:0000256" key="8">
    <source>
        <dbReference type="ARBA" id="ARBA00036824"/>
    </source>
</evidence>
<protein>
    <recommendedName>
        <fullName evidence="9">glucan 1,3-beta-glucosidase</fullName>
        <ecNumber evidence="9">3.2.1.58</ecNumber>
    </recommendedName>
</protein>
<feature type="domain" description="Glycoside hydrolase family 5" evidence="11">
    <location>
        <begin position="407"/>
        <end position="650"/>
    </location>
</feature>
<proteinExistence type="inferred from homology"/>
<evidence type="ECO:0000256" key="4">
    <source>
        <dbReference type="ARBA" id="ARBA00022729"/>
    </source>
</evidence>
<evidence type="ECO:0000313" key="12">
    <source>
        <dbReference type="EMBL" id="GAW01657.1"/>
    </source>
</evidence>
<evidence type="ECO:0000256" key="7">
    <source>
        <dbReference type="ARBA" id="ARBA00023316"/>
    </source>
</evidence>
<evidence type="ECO:0000256" key="5">
    <source>
        <dbReference type="ARBA" id="ARBA00022801"/>
    </source>
</evidence>
<dbReference type="PANTHER" id="PTHR31297:SF1">
    <property type="entry name" value="GLUCAN 1,3-BETA-GLUCOSIDASE I_II-RELATED"/>
    <property type="match status" value="1"/>
</dbReference>
<keyword evidence="7" id="KW-0961">Cell wall biogenesis/degradation</keyword>
<dbReference type="STRING" id="5353.A0A1Q3E321"/>
<feature type="compositionally biased region" description="Low complexity" evidence="10">
    <location>
        <begin position="321"/>
        <end position="355"/>
    </location>
</feature>
<dbReference type="AlphaFoldDB" id="A0A1Q3E321"/>
<dbReference type="EC" id="3.2.1.58" evidence="9"/>
<dbReference type="PANTHER" id="PTHR31297">
    <property type="entry name" value="GLUCAN ENDO-1,6-BETA-GLUCOSIDASE B"/>
    <property type="match status" value="1"/>
</dbReference>
<evidence type="ECO:0000259" key="11">
    <source>
        <dbReference type="Pfam" id="PF00150"/>
    </source>
</evidence>
<reference evidence="12 13" key="2">
    <citation type="submission" date="2017-02" db="EMBL/GenBank/DDBJ databases">
        <title>A genome survey and senescence transcriptome analysis in Lentinula edodes.</title>
        <authorList>
            <person name="Sakamoto Y."/>
            <person name="Nakade K."/>
            <person name="Sato S."/>
            <person name="Yoshida Y."/>
            <person name="Miyazaki K."/>
            <person name="Natsume S."/>
            <person name="Konno N."/>
        </authorList>
    </citation>
    <scope>NUCLEOTIDE SEQUENCE [LARGE SCALE GENOMIC DNA]</scope>
    <source>
        <strain evidence="12 13">NBRC 111202</strain>
    </source>
</reference>
<dbReference type="EMBL" id="BDGU01000069">
    <property type="protein sequence ID" value="GAW01657.1"/>
    <property type="molecule type" value="Genomic_DNA"/>
</dbReference>
<evidence type="ECO:0000256" key="2">
    <source>
        <dbReference type="ARBA" id="ARBA00005641"/>
    </source>
</evidence>
<dbReference type="Proteomes" id="UP000188533">
    <property type="component" value="Unassembled WGS sequence"/>
</dbReference>
<keyword evidence="5 12" id="KW-0378">Hydrolase</keyword>
<feature type="region of interest" description="Disordered" evidence="10">
    <location>
        <begin position="317"/>
        <end position="358"/>
    </location>
</feature>
<evidence type="ECO:0000256" key="6">
    <source>
        <dbReference type="ARBA" id="ARBA00023295"/>
    </source>
</evidence>